<evidence type="ECO:0000256" key="1">
    <source>
        <dbReference type="SAM" id="Phobius"/>
    </source>
</evidence>
<accession>X1REW7</accession>
<reference evidence="2" key="1">
    <citation type="journal article" date="2014" name="Front. Microbiol.">
        <title>High frequency of phylogenetically diverse reductive dehalogenase-homologous genes in deep subseafloor sedimentary metagenomes.</title>
        <authorList>
            <person name="Kawai M."/>
            <person name="Futagami T."/>
            <person name="Toyoda A."/>
            <person name="Takaki Y."/>
            <person name="Nishi S."/>
            <person name="Hori S."/>
            <person name="Arai W."/>
            <person name="Tsubouchi T."/>
            <person name="Morono Y."/>
            <person name="Uchiyama I."/>
            <person name="Ito T."/>
            <person name="Fujiyama A."/>
            <person name="Inagaki F."/>
            <person name="Takami H."/>
        </authorList>
    </citation>
    <scope>NUCLEOTIDE SEQUENCE</scope>
    <source>
        <strain evidence="2">Expedition CK06-06</strain>
    </source>
</reference>
<organism evidence="2">
    <name type="scientific">marine sediment metagenome</name>
    <dbReference type="NCBI Taxonomy" id="412755"/>
    <lineage>
        <taxon>unclassified sequences</taxon>
        <taxon>metagenomes</taxon>
        <taxon>ecological metagenomes</taxon>
    </lineage>
</organism>
<gene>
    <name evidence="2" type="ORF">S12H4_08503</name>
</gene>
<keyword evidence="1" id="KW-0812">Transmembrane</keyword>
<feature type="transmembrane region" description="Helical" evidence="1">
    <location>
        <begin position="12"/>
        <end position="30"/>
    </location>
</feature>
<comment type="caution">
    <text evidence="2">The sequence shown here is derived from an EMBL/GenBank/DDBJ whole genome shotgun (WGS) entry which is preliminary data.</text>
</comment>
<keyword evidence="1" id="KW-1133">Transmembrane helix</keyword>
<dbReference type="AlphaFoldDB" id="X1REW7"/>
<proteinExistence type="predicted"/>
<protein>
    <submittedName>
        <fullName evidence="2">Uncharacterized protein</fullName>
    </submittedName>
</protein>
<evidence type="ECO:0000313" key="2">
    <source>
        <dbReference type="EMBL" id="GAI65521.1"/>
    </source>
</evidence>
<keyword evidence="1" id="KW-0472">Membrane</keyword>
<dbReference type="EMBL" id="BARW01003290">
    <property type="protein sequence ID" value="GAI65521.1"/>
    <property type="molecule type" value="Genomic_DNA"/>
</dbReference>
<name>X1REW7_9ZZZZ</name>
<sequence length="93" mass="10594">MGGNNGYYKTIRIYGIIAIRLVTIIPAFIAHKDNGYTVKYIKEKVVTRTKPETPLKIPIYCALMNIESSFKTISSPPFLTDFLVDARRTIIRI</sequence>